<dbReference type="InterPro" id="IPR003773">
    <property type="entry name" value="Menaquinone_biosynth"/>
</dbReference>
<dbReference type="HAMAP" id="MF_00995">
    <property type="entry name" value="MqnA"/>
    <property type="match status" value="1"/>
</dbReference>
<evidence type="ECO:0000256" key="2">
    <source>
        <dbReference type="ARBA" id="ARBA00022428"/>
    </source>
</evidence>
<keyword evidence="6" id="KW-1185">Reference proteome</keyword>
<dbReference type="EC" id="4.2.1.151" evidence="4"/>
<dbReference type="CDD" id="cd13634">
    <property type="entry name" value="PBP2_Sco4506"/>
    <property type="match status" value="1"/>
</dbReference>
<dbReference type="GO" id="GO:0016836">
    <property type="term" value="F:hydro-lyase activity"/>
    <property type="evidence" value="ECO:0007669"/>
    <property type="project" value="UniProtKB-UniRule"/>
</dbReference>
<comment type="function">
    <text evidence="4">Catalyzes the dehydration of chorismate into 3-[(1-carboxyvinyl)oxy]benzoate, a step in the biosynthesis of menaquinone (MK, vitamin K2).</text>
</comment>
<dbReference type="RefSeq" id="WP_008868855.1">
    <property type="nucleotide sequence ID" value="NZ_ACJN02000001.1"/>
</dbReference>
<reference evidence="5" key="1">
    <citation type="submission" date="2010-05" db="EMBL/GenBank/DDBJ databases">
        <title>The draft genome of Desulfonatronospira thiodismutans ASO3-1.</title>
        <authorList>
            <consortium name="US DOE Joint Genome Institute (JGI-PGF)"/>
            <person name="Lucas S."/>
            <person name="Copeland A."/>
            <person name="Lapidus A."/>
            <person name="Cheng J.-F."/>
            <person name="Bruce D."/>
            <person name="Goodwin L."/>
            <person name="Pitluck S."/>
            <person name="Chertkov O."/>
            <person name="Brettin T."/>
            <person name="Detter J.C."/>
            <person name="Han C."/>
            <person name="Land M.L."/>
            <person name="Hauser L."/>
            <person name="Kyrpides N."/>
            <person name="Mikhailova N."/>
            <person name="Muyzer G."/>
            <person name="Woyke T."/>
        </authorList>
    </citation>
    <scope>NUCLEOTIDE SEQUENCE [LARGE SCALE GENOMIC DNA]</scope>
    <source>
        <strain evidence="5">ASO3-1</strain>
    </source>
</reference>
<name>D6SM15_9BACT</name>
<evidence type="ECO:0000256" key="4">
    <source>
        <dbReference type="HAMAP-Rule" id="MF_00995"/>
    </source>
</evidence>
<comment type="pathway">
    <text evidence="1 4">Quinol/quinone metabolism; menaquinone biosynthesis.</text>
</comment>
<dbReference type="SUPFAM" id="SSF53850">
    <property type="entry name" value="Periplasmic binding protein-like II"/>
    <property type="match status" value="1"/>
</dbReference>
<comment type="caution">
    <text evidence="5">The sequence shown here is derived from an EMBL/GenBank/DDBJ whole genome shotgun (WGS) entry which is preliminary data.</text>
</comment>
<dbReference type="PANTHER" id="PTHR37690:SF1">
    <property type="entry name" value="CHORISMATE DEHYDRATASE"/>
    <property type="match status" value="1"/>
</dbReference>
<protein>
    <recommendedName>
        <fullName evidence="4">Chorismate dehydratase</fullName>
        <ecNumber evidence="4">4.2.1.151</ecNumber>
    </recommendedName>
    <alternativeName>
        <fullName evidence="4">Menaquinone biosynthetic enzyme MqnA</fullName>
    </alternativeName>
</protein>
<dbReference type="InterPro" id="IPR030868">
    <property type="entry name" value="MqnA"/>
</dbReference>
<dbReference type="GO" id="GO:0009234">
    <property type="term" value="P:menaquinone biosynthetic process"/>
    <property type="evidence" value="ECO:0007669"/>
    <property type="project" value="UniProtKB-UniRule"/>
</dbReference>
<dbReference type="PANTHER" id="PTHR37690">
    <property type="entry name" value="CHORISMATE DEHYDRATASE"/>
    <property type="match status" value="1"/>
</dbReference>
<evidence type="ECO:0000313" key="6">
    <source>
        <dbReference type="Proteomes" id="UP000005496"/>
    </source>
</evidence>
<comment type="similarity">
    <text evidence="4">Belongs to the MqnA/MqnD family. MqnA subfamily.</text>
</comment>
<organism evidence="5 6">
    <name type="scientific">Desulfonatronospira thiodismutans ASO3-1</name>
    <dbReference type="NCBI Taxonomy" id="555779"/>
    <lineage>
        <taxon>Bacteria</taxon>
        <taxon>Pseudomonadati</taxon>
        <taxon>Thermodesulfobacteriota</taxon>
        <taxon>Desulfovibrionia</taxon>
        <taxon>Desulfovibrionales</taxon>
        <taxon>Desulfonatronovibrionaceae</taxon>
        <taxon>Desulfonatronospira</taxon>
    </lineage>
</organism>
<keyword evidence="3 4" id="KW-0456">Lyase</keyword>
<gene>
    <name evidence="4" type="primary">mqnA</name>
    <name evidence="5" type="ORF">Dthio_PD3155</name>
</gene>
<dbReference type="Pfam" id="PF02621">
    <property type="entry name" value="VitK2_biosynth"/>
    <property type="match status" value="1"/>
</dbReference>
<dbReference type="Proteomes" id="UP000005496">
    <property type="component" value="Unassembled WGS sequence"/>
</dbReference>
<keyword evidence="2 4" id="KW-0474">Menaquinone biosynthesis</keyword>
<dbReference type="EMBL" id="ACJN02000001">
    <property type="protein sequence ID" value="EFI35726.1"/>
    <property type="molecule type" value="Genomic_DNA"/>
</dbReference>
<evidence type="ECO:0000313" key="5">
    <source>
        <dbReference type="EMBL" id="EFI35726.1"/>
    </source>
</evidence>
<dbReference type="eggNOG" id="COG1427">
    <property type="taxonomic scope" value="Bacteria"/>
</dbReference>
<dbReference type="OrthoDB" id="9810112at2"/>
<dbReference type="Gene3D" id="3.40.190.10">
    <property type="entry name" value="Periplasmic binding protein-like II"/>
    <property type="match status" value="2"/>
</dbReference>
<evidence type="ECO:0000256" key="1">
    <source>
        <dbReference type="ARBA" id="ARBA00004863"/>
    </source>
</evidence>
<proteinExistence type="inferred from homology"/>
<dbReference type="AlphaFoldDB" id="D6SM15"/>
<accession>D6SM15</accession>
<dbReference type="UniPathway" id="UPA00079"/>
<sequence>MNNSQLKVGRIDYLNIWPLFHSINNSLCTDVSFVSGHPAMLNQALARKDIHVSPSSSIEYLYRAEDYLLLPDLGISAASQVQSVIFCLPFPFDQLERYAGQNGEIFLTRASDTSRALLKILWHYHWKLPSPRWRMLDPGQGLSTGKPFLEIGDHALSIFLNAHQNMHVLDLAGEWNKMTGLPFVFALWILRRDLQGRQRSVLARLARELLQARRAMPGRYHELSMLYPGTEFTPEQITDYWQKMDYGLEQEHKAALAAFGRYLSDMDEIPGMPALDFFEG</sequence>
<evidence type="ECO:0000256" key="3">
    <source>
        <dbReference type="ARBA" id="ARBA00023239"/>
    </source>
</evidence>
<comment type="catalytic activity">
    <reaction evidence="4">
        <text>chorismate = 3-[(1-carboxyvinyl)-oxy]benzoate + H2O</text>
        <dbReference type="Rhea" id="RHEA:40051"/>
        <dbReference type="ChEBI" id="CHEBI:15377"/>
        <dbReference type="ChEBI" id="CHEBI:29748"/>
        <dbReference type="ChEBI" id="CHEBI:76981"/>
        <dbReference type="EC" id="4.2.1.151"/>
    </reaction>
</comment>